<accession>A0A821UIB2</accession>
<dbReference type="Proteomes" id="UP000663880">
    <property type="component" value="Unassembled WGS sequence"/>
</dbReference>
<reference evidence="1" key="1">
    <citation type="submission" date="2021-02" db="EMBL/GenBank/DDBJ databases">
        <authorList>
            <person name="Steward A R."/>
        </authorList>
    </citation>
    <scope>NUCLEOTIDE SEQUENCE</scope>
</reference>
<name>A0A821UIB2_9NEOP</name>
<evidence type="ECO:0000313" key="2">
    <source>
        <dbReference type="Proteomes" id="UP000663880"/>
    </source>
</evidence>
<keyword evidence="2" id="KW-1185">Reference proteome</keyword>
<protein>
    <submittedName>
        <fullName evidence="1">Uncharacterized protein</fullName>
    </submittedName>
</protein>
<organism evidence="1 2">
    <name type="scientific">Pieris macdunnoughi</name>
    <dbReference type="NCBI Taxonomy" id="345717"/>
    <lineage>
        <taxon>Eukaryota</taxon>
        <taxon>Metazoa</taxon>
        <taxon>Ecdysozoa</taxon>
        <taxon>Arthropoda</taxon>
        <taxon>Hexapoda</taxon>
        <taxon>Insecta</taxon>
        <taxon>Pterygota</taxon>
        <taxon>Neoptera</taxon>
        <taxon>Endopterygota</taxon>
        <taxon>Lepidoptera</taxon>
        <taxon>Glossata</taxon>
        <taxon>Ditrysia</taxon>
        <taxon>Papilionoidea</taxon>
        <taxon>Pieridae</taxon>
        <taxon>Pierinae</taxon>
        <taxon>Pieris</taxon>
    </lineage>
</organism>
<evidence type="ECO:0000313" key="1">
    <source>
        <dbReference type="EMBL" id="CAF4890004.1"/>
    </source>
</evidence>
<dbReference type="OrthoDB" id="6924725at2759"/>
<dbReference type="AlphaFoldDB" id="A0A821UIB2"/>
<gene>
    <name evidence="1" type="ORF">PMACD_LOCUS10370</name>
</gene>
<proteinExistence type="predicted"/>
<sequence>MITIGDYVLIKWGTAKNPGEVLSTFEDGLMVMCMKKGLKFWRWPNIKDEQLYCWADVIQKINTPKLVKKGNYVITELDQSTRDVNIKT</sequence>
<comment type="caution">
    <text evidence="1">The sequence shown here is derived from an EMBL/GenBank/DDBJ whole genome shotgun (WGS) entry which is preliminary data.</text>
</comment>
<dbReference type="EMBL" id="CAJOBZ010000031">
    <property type="protein sequence ID" value="CAF4890004.1"/>
    <property type="molecule type" value="Genomic_DNA"/>
</dbReference>